<reference evidence="3 4" key="1">
    <citation type="submission" date="2020-04" db="EMBL/GenBank/DDBJ databases">
        <authorList>
            <person name="Basu S."/>
            <person name="Maruthanayagam V."/>
            <person name="Chakraborty S."/>
            <person name="Pramanik A."/>
            <person name="Mukherjee J."/>
            <person name="Brink B."/>
        </authorList>
    </citation>
    <scope>NUCLEOTIDE SEQUENCE [LARGE SCALE GENOMIC DNA]</scope>
    <source>
        <strain evidence="3 4">AP17</strain>
    </source>
</reference>
<keyword evidence="3" id="KW-0808">Transferase</keyword>
<dbReference type="GO" id="GO:0008168">
    <property type="term" value="F:methyltransferase activity"/>
    <property type="evidence" value="ECO:0007669"/>
    <property type="project" value="UniProtKB-KW"/>
</dbReference>
<dbReference type="InterPro" id="IPR050508">
    <property type="entry name" value="Methyltransf_Superfamily"/>
</dbReference>
<dbReference type="Proteomes" id="UP000500857">
    <property type="component" value="Chromosome"/>
</dbReference>
<dbReference type="PANTHER" id="PTHR42912">
    <property type="entry name" value="METHYLTRANSFERASE"/>
    <property type="match status" value="1"/>
</dbReference>
<dbReference type="Pfam" id="PF13649">
    <property type="entry name" value="Methyltransf_25"/>
    <property type="match status" value="1"/>
</dbReference>
<organism evidence="3 4">
    <name type="scientific">Oxynema aestuarii AP17</name>
    <dbReference type="NCBI Taxonomy" id="2064643"/>
    <lineage>
        <taxon>Bacteria</taxon>
        <taxon>Bacillati</taxon>
        <taxon>Cyanobacteriota</taxon>
        <taxon>Cyanophyceae</taxon>
        <taxon>Oscillatoriophycideae</taxon>
        <taxon>Oscillatoriales</taxon>
        <taxon>Oscillatoriaceae</taxon>
        <taxon>Oxynema</taxon>
        <taxon>Oxynema aestuarii</taxon>
    </lineage>
</organism>
<dbReference type="PANTHER" id="PTHR42912:SF80">
    <property type="entry name" value="METHYLTRANSFERASE DOMAIN-CONTAINING PROTEIN"/>
    <property type="match status" value="1"/>
</dbReference>
<dbReference type="EMBL" id="CP051167">
    <property type="protein sequence ID" value="QIZ73078.1"/>
    <property type="molecule type" value="Genomic_DNA"/>
</dbReference>
<dbReference type="AlphaFoldDB" id="A0A6H1U2H3"/>
<dbReference type="RefSeq" id="WP_168571224.1">
    <property type="nucleotide sequence ID" value="NZ_CP051167.1"/>
</dbReference>
<gene>
    <name evidence="3" type="ORF">HCG48_22790</name>
</gene>
<dbReference type="Gene3D" id="3.40.50.150">
    <property type="entry name" value="Vaccinia Virus protein VP39"/>
    <property type="match status" value="1"/>
</dbReference>
<evidence type="ECO:0000313" key="4">
    <source>
        <dbReference type="Proteomes" id="UP000500857"/>
    </source>
</evidence>
<feature type="domain" description="Methyltransferase" evidence="2">
    <location>
        <begin position="103"/>
        <end position="199"/>
    </location>
</feature>
<proteinExistence type="predicted"/>
<keyword evidence="3" id="KW-0489">Methyltransferase</keyword>
<accession>A0A6H1U2H3</accession>
<protein>
    <submittedName>
        <fullName evidence="3">Class I SAM-dependent methyltransferase</fullName>
    </submittedName>
</protein>
<dbReference type="KEGG" id="oxy:HCG48_22790"/>
<dbReference type="CDD" id="cd02440">
    <property type="entry name" value="AdoMet_MTases"/>
    <property type="match status" value="1"/>
</dbReference>
<dbReference type="SUPFAM" id="SSF53335">
    <property type="entry name" value="S-adenosyl-L-methionine-dependent methyltransferases"/>
    <property type="match status" value="1"/>
</dbReference>
<evidence type="ECO:0000313" key="3">
    <source>
        <dbReference type="EMBL" id="QIZ73078.1"/>
    </source>
</evidence>
<evidence type="ECO:0000259" key="2">
    <source>
        <dbReference type="Pfam" id="PF13649"/>
    </source>
</evidence>
<name>A0A6H1U2H3_9CYAN</name>
<dbReference type="InterPro" id="IPR041698">
    <property type="entry name" value="Methyltransf_25"/>
</dbReference>
<dbReference type="InterPro" id="IPR029063">
    <property type="entry name" value="SAM-dependent_MTases_sf"/>
</dbReference>
<sequence>MSEKKTIFEQFLAPISGWFVDWDKVRELNSSIHWESETDRLRQPNLTYPAYYQRQNFHGIEGGYLNASAATSYDPITRYALPPNETWVRESVIHSIRARPRRILDLGCGTGSTTLMLKQAFPDAEVVGLDLSPYMLVMGDRKAREAGVEIAWVHAKAEATGFDDESFDVVAASLLFHETPEAIARAILKESYRLLRVGGEVLILDGHQHTLRDNPWMMDIFEEPYLQEYARGSVDAWMGAAGFGAVQTEQVWGLNQLTRGVKPIAPGEPTATEAEPDRTEPTWASAPSY</sequence>
<keyword evidence="4" id="KW-1185">Reference proteome</keyword>
<feature type="region of interest" description="Disordered" evidence="1">
    <location>
        <begin position="263"/>
        <end position="289"/>
    </location>
</feature>
<evidence type="ECO:0000256" key="1">
    <source>
        <dbReference type="SAM" id="MobiDB-lite"/>
    </source>
</evidence>
<dbReference type="GO" id="GO:0032259">
    <property type="term" value="P:methylation"/>
    <property type="evidence" value="ECO:0007669"/>
    <property type="project" value="UniProtKB-KW"/>
</dbReference>